<dbReference type="InterPro" id="IPR000980">
    <property type="entry name" value="SH2"/>
</dbReference>
<feature type="signal peptide" evidence="5">
    <location>
        <begin position="1"/>
        <end position="26"/>
    </location>
</feature>
<dbReference type="FunFam" id="1.10.555.10:FF:000039">
    <property type="entry name" value="N-chimaerin isoform X5"/>
    <property type="match status" value="1"/>
</dbReference>
<dbReference type="Gene3D" id="3.50.50.60">
    <property type="entry name" value="FAD/NAD(P)-binding domain"/>
    <property type="match status" value="1"/>
</dbReference>
<dbReference type="SUPFAM" id="SSF48350">
    <property type="entry name" value="GTPase activation domain, GAP"/>
    <property type="match status" value="1"/>
</dbReference>
<accession>A0A6P8Y9E8</accession>
<evidence type="ECO:0000256" key="3">
    <source>
        <dbReference type="ARBA" id="ARBA00022833"/>
    </source>
</evidence>
<dbReference type="PROSITE" id="PS50081">
    <property type="entry name" value="ZF_DAG_PE_2"/>
    <property type="match status" value="1"/>
</dbReference>
<dbReference type="InterPro" id="IPR008936">
    <property type="entry name" value="Rho_GTPase_activation_prot"/>
</dbReference>
<evidence type="ECO:0000256" key="4">
    <source>
        <dbReference type="PROSITE-ProRule" id="PRU00191"/>
    </source>
</evidence>
<dbReference type="PANTHER" id="PTHR46075:SF2">
    <property type="entry name" value="RHO GTPASE ACTIVATING PROTEIN AT 5A, ISOFORM A"/>
    <property type="match status" value="1"/>
</dbReference>
<dbReference type="Proteomes" id="UP000515158">
    <property type="component" value="Unplaced"/>
</dbReference>
<dbReference type="SMART" id="SM00324">
    <property type="entry name" value="RhoGAP"/>
    <property type="match status" value="1"/>
</dbReference>
<dbReference type="SUPFAM" id="SSF51905">
    <property type="entry name" value="FAD/NAD(P)-binding domain"/>
    <property type="match status" value="1"/>
</dbReference>
<dbReference type="PROSITE" id="PS00479">
    <property type="entry name" value="ZF_DAG_PE_1"/>
    <property type="match status" value="1"/>
</dbReference>
<dbReference type="InterPro" id="IPR020454">
    <property type="entry name" value="DAG/PE-bd"/>
</dbReference>
<evidence type="ECO:0000259" key="6">
    <source>
        <dbReference type="PROSITE" id="PS50001"/>
    </source>
</evidence>
<reference evidence="10 11" key="1">
    <citation type="submission" date="2025-04" db="UniProtKB">
        <authorList>
            <consortium name="RefSeq"/>
        </authorList>
    </citation>
    <scope>IDENTIFICATION</scope>
    <source>
        <tissue evidence="10 11">Total insect</tissue>
    </source>
</reference>
<dbReference type="CDD" id="cd20806">
    <property type="entry name" value="C1_CHN"/>
    <property type="match status" value="1"/>
</dbReference>
<dbReference type="PROSITE" id="PS51257">
    <property type="entry name" value="PROKAR_LIPOPROTEIN"/>
    <property type="match status" value="1"/>
</dbReference>
<dbReference type="PANTHER" id="PTHR46075">
    <property type="entry name" value="CHIMERIN FAMILY MEMBER"/>
    <property type="match status" value="1"/>
</dbReference>
<dbReference type="Gene3D" id="3.30.505.10">
    <property type="entry name" value="SH2 domain"/>
    <property type="match status" value="1"/>
</dbReference>
<gene>
    <name evidence="10 11" type="primary">LOC117639089</name>
</gene>
<evidence type="ECO:0000256" key="5">
    <source>
        <dbReference type="SAM" id="SignalP"/>
    </source>
</evidence>
<dbReference type="Pfam" id="PF00620">
    <property type="entry name" value="RhoGAP"/>
    <property type="match status" value="1"/>
</dbReference>
<protein>
    <submittedName>
        <fullName evidence="10 11">N-chimaerin-like</fullName>
    </submittedName>
</protein>
<dbReference type="GO" id="GO:0005096">
    <property type="term" value="F:GTPase activator activity"/>
    <property type="evidence" value="ECO:0007669"/>
    <property type="project" value="UniProtKB-KW"/>
</dbReference>
<dbReference type="GO" id="GO:0030328">
    <property type="term" value="P:prenylcysteine catabolic process"/>
    <property type="evidence" value="ECO:0007669"/>
    <property type="project" value="InterPro"/>
</dbReference>
<dbReference type="GeneID" id="117639089"/>
<dbReference type="RefSeq" id="XP_034230377.1">
    <property type="nucleotide sequence ID" value="XM_034374486.1"/>
</dbReference>
<keyword evidence="4" id="KW-0727">SH2 domain</keyword>
<evidence type="ECO:0000256" key="2">
    <source>
        <dbReference type="ARBA" id="ARBA00022723"/>
    </source>
</evidence>
<dbReference type="RefSeq" id="XP_034230376.1">
    <property type="nucleotide sequence ID" value="XM_034374485.1"/>
</dbReference>
<dbReference type="GO" id="GO:0007165">
    <property type="term" value="P:signal transduction"/>
    <property type="evidence" value="ECO:0007669"/>
    <property type="project" value="InterPro"/>
</dbReference>
<keyword evidence="9" id="KW-1185">Reference proteome</keyword>
<keyword evidence="2" id="KW-0479">Metal-binding</keyword>
<dbReference type="AlphaFoldDB" id="A0A6P8Y9E8"/>
<evidence type="ECO:0000313" key="11">
    <source>
        <dbReference type="RefSeq" id="XP_034230377.1"/>
    </source>
</evidence>
<dbReference type="InterPro" id="IPR036188">
    <property type="entry name" value="FAD/NAD-bd_sf"/>
</dbReference>
<dbReference type="GO" id="GO:0046872">
    <property type="term" value="F:metal ion binding"/>
    <property type="evidence" value="ECO:0007669"/>
    <property type="project" value="UniProtKB-KW"/>
</dbReference>
<dbReference type="GO" id="GO:0016670">
    <property type="term" value="F:oxidoreductase activity, acting on a sulfur group of donors, oxygen as acceptor"/>
    <property type="evidence" value="ECO:0007669"/>
    <property type="project" value="InterPro"/>
</dbReference>
<proteinExistence type="predicted"/>
<dbReference type="SMART" id="SM00252">
    <property type="entry name" value="SH2"/>
    <property type="match status" value="1"/>
</dbReference>
<dbReference type="SMART" id="SM00109">
    <property type="entry name" value="C1"/>
    <property type="match status" value="1"/>
</dbReference>
<dbReference type="InterPro" id="IPR046349">
    <property type="entry name" value="C1-like_sf"/>
</dbReference>
<dbReference type="Pfam" id="PF07156">
    <property type="entry name" value="Prenylcys_lyase"/>
    <property type="match status" value="1"/>
</dbReference>
<feature type="domain" description="Phorbol-ester/DAG-type" evidence="7">
    <location>
        <begin position="540"/>
        <end position="590"/>
    </location>
</feature>
<evidence type="ECO:0000313" key="9">
    <source>
        <dbReference type="Proteomes" id="UP000515158"/>
    </source>
</evidence>
<dbReference type="InterPro" id="IPR000198">
    <property type="entry name" value="RhoGAP_dom"/>
</dbReference>
<feature type="domain" description="Rho-GAP" evidence="8">
    <location>
        <begin position="603"/>
        <end position="795"/>
    </location>
</feature>
<evidence type="ECO:0000259" key="7">
    <source>
        <dbReference type="PROSITE" id="PS50081"/>
    </source>
</evidence>
<evidence type="ECO:0000313" key="10">
    <source>
        <dbReference type="RefSeq" id="XP_034230376.1"/>
    </source>
</evidence>
<dbReference type="SUPFAM" id="SSF55550">
    <property type="entry name" value="SH2 domain"/>
    <property type="match status" value="1"/>
</dbReference>
<keyword evidence="5" id="KW-0732">Signal</keyword>
<dbReference type="Pfam" id="PF00130">
    <property type="entry name" value="C1_1"/>
    <property type="match status" value="1"/>
</dbReference>
<feature type="domain" description="SH2" evidence="6">
    <location>
        <begin position="388"/>
        <end position="457"/>
    </location>
</feature>
<dbReference type="InterPro" id="IPR002219">
    <property type="entry name" value="PKC_DAG/PE"/>
</dbReference>
<dbReference type="InterPro" id="IPR051854">
    <property type="entry name" value="Rho-type_GAP"/>
</dbReference>
<dbReference type="PRINTS" id="PR00008">
    <property type="entry name" value="DAGPEDOMAIN"/>
</dbReference>
<dbReference type="Gene3D" id="1.10.555.10">
    <property type="entry name" value="Rho GTPase activation protein"/>
    <property type="match status" value="1"/>
</dbReference>
<name>A0A6P8Y9E8_THRPL</name>
<sequence>MFLPKFLLLVSGIVLLSCNFCTCSEASPVPKVAIIGGGIGGTATSYFLTQLFGAGKVDIDIYEARQIGGRLATVDVAGRNYETGGSIIHPRNKYMVSFVKTFGLKPRENAEGSLMGLWDGSKFVFEESSWHPVTVLKMLWRYGYGIFKLNSYIDDMLTKFESIYSLQNKGEAFWTVGDMLKAMNPQFESDRRIKSGTGFKKLGFSELLVDEIVAATIRVNYGQDLLVHKFVGSVSVAGATGNLWSVDGGNFRVAEKLLEASEAQLVRDRVVKVSTASNGKLIVRRQGTSIDGDRSELSRVYDIVVLASPLQTNSDSSIDLSEYPDKGWAGPYHHTVSTVLQEDSSPTSPASIKVWKSDLYRLQLEAPSAKCVHADGPVPGRPSQFGGEFHGVLSHQDALRLLTENGAYLVRLSAGNDGFHTLSLRFNNKVSHYKLYYDGQFYVRASDKRYDSVKELVADGLVTLHMEQHAAHYIERMHQHSYEQSPYMTLNKLKRRALKKHSTRKQQIAAVDGLPVGERKSALSEAIAVSTEAEGLDLKSHSFRVHTFKGLNWCELCGNFLWGFTAQGVKCEDCGFSAHNRCSEKVPPDCQPDFKNLRGVFGLDLATLVKAHRSQRPWVLDKCIAEMEKRGLTSEGLYRVSGFQDEIASLKLALDRDGEQADISPQAYDNINVIAGTLKLYLRLLPIPLITFEAHPALMKAAQAESLQLKLRGIKDALSLLPAPHFYTLKYFVEHLHRVAQLHELNKMTSHNLSTVLAPTLMPTPDLTLFTGSIPAMVDEITSLEHIISYHDSIFD</sequence>
<organism evidence="11">
    <name type="scientific">Thrips palmi</name>
    <name type="common">Melon thrips</name>
    <dbReference type="NCBI Taxonomy" id="161013"/>
    <lineage>
        <taxon>Eukaryota</taxon>
        <taxon>Metazoa</taxon>
        <taxon>Ecdysozoa</taxon>
        <taxon>Arthropoda</taxon>
        <taxon>Hexapoda</taxon>
        <taxon>Insecta</taxon>
        <taxon>Pterygota</taxon>
        <taxon>Neoptera</taxon>
        <taxon>Paraneoptera</taxon>
        <taxon>Thysanoptera</taxon>
        <taxon>Terebrantia</taxon>
        <taxon>Thripoidea</taxon>
        <taxon>Thripidae</taxon>
        <taxon>Thrips</taxon>
    </lineage>
</organism>
<keyword evidence="3" id="KW-0862">Zinc</keyword>
<dbReference type="PROSITE" id="PS50001">
    <property type="entry name" value="SH2"/>
    <property type="match status" value="1"/>
</dbReference>
<keyword evidence="1" id="KW-0343">GTPase activation</keyword>
<dbReference type="PROSITE" id="PS50238">
    <property type="entry name" value="RHOGAP"/>
    <property type="match status" value="1"/>
</dbReference>
<dbReference type="InterPro" id="IPR010795">
    <property type="entry name" value="Prenylcys_lyase"/>
</dbReference>
<dbReference type="Gene3D" id="3.30.60.20">
    <property type="match status" value="1"/>
</dbReference>
<dbReference type="Pfam" id="PF13450">
    <property type="entry name" value="NAD_binding_8"/>
    <property type="match status" value="1"/>
</dbReference>
<dbReference type="Pfam" id="PF00017">
    <property type="entry name" value="SH2"/>
    <property type="match status" value="1"/>
</dbReference>
<dbReference type="KEGG" id="tpal:117639089"/>
<dbReference type="SUPFAM" id="SSF57889">
    <property type="entry name" value="Cysteine-rich domain"/>
    <property type="match status" value="1"/>
</dbReference>
<evidence type="ECO:0000259" key="8">
    <source>
        <dbReference type="PROSITE" id="PS50238"/>
    </source>
</evidence>
<dbReference type="OrthoDB" id="3196451at2759"/>
<dbReference type="FunFam" id="3.30.60.20:FF:000025">
    <property type="entry name" value="Chimaerin"/>
    <property type="match status" value="1"/>
</dbReference>
<evidence type="ECO:0000256" key="1">
    <source>
        <dbReference type="ARBA" id="ARBA00022468"/>
    </source>
</evidence>
<dbReference type="InterPro" id="IPR036860">
    <property type="entry name" value="SH2_dom_sf"/>
</dbReference>
<feature type="chain" id="PRO_5044654781" evidence="5">
    <location>
        <begin position="27"/>
        <end position="796"/>
    </location>
</feature>